<feature type="binding site" evidence="9">
    <location>
        <begin position="94"/>
        <end position="101"/>
    </location>
    <ligand>
        <name>ATP</name>
        <dbReference type="ChEBI" id="CHEBI:30616"/>
    </ligand>
</feature>
<dbReference type="GO" id="GO:0005874">
    <property type="term" value="C:microtubule"/>
    <property type="evidence" value="ECO:0007669"/>
    <property type="project" value="UniProtKB-KW"/>
</dbReference>
<dbReference type="Gene3D" id="3.40.850.10">
    <property type="entry name" value="Kinesin motor domain"/>
    <property type="match status" value="1"/>
</dbReference>
<proteinExistence type="inferred from homology"/>
<accession>A0A2R5GN55</accession>
<feature type="compositionally biased region" description="Basic and acidic residues" evidence="12">
    <location>
        <begin position="882"/>
        <end position="896"/>
    </location>
</feature>
<feature type="region of interest" description="Disordered" evidence="12">
    <location>
        <begin position="678"/>
        <end position="1000"/>
    </location>
</feature>
<dbReference type="PRINTS" id="PR00380">
    <property type="entry name" value="KINESINHEAVY"/>
</dbReference>
<feature type="compositionally biased region" description="Low complexity" evidence="12">
    <location>
        <begin position="908"/>
        <end position="919"/>
    </location>
</feature>
<evidence type="ECO:0000256" key="2">
    <source>
        <dbReference type="ARBA" id="ARBA00022490"/>
    </source>
</evidence>
<dbReference type="InterPro" id="IPR019821">
    <property type="entry name" value="Kinesin_motor_CS"/>
</dbReference>
<dbReference type="OrthoDB" id="3176171at2759"/>
<evidence type="ECO:0000259" key="13">
    <source>
        <dbReference type="PROSITE" id="PS50067"/>
    </source>
</evidence>
<keyword evidence="3 10" id="KW-0493">Microtubule</keyword>
<evidence type="ECO:0000256" key="6">
    <source>
        <dbReference type="ARBA" id="ARBA00023054"/>
    </source>
</evidence>
<evidence type="ECO:0000256" key="4">
    <source>
        <dbReference type="ARBA" id="ARBA00022741"/>
    </source>
</evidence>
<evidence type="ECO:0000256" key="1">
    <source>
        <dbReference type="ARBA" id="ARBA00004245"/>
    </source>
</evidence>
<comment type="subcellular location">
    <subcellularLocation>
        <location evidence="1">Cytoplasm</location>
        <location evidence="1">Cytoskeleton</location>
    </subcellularLocation>
</comment>
<keyword evidence="8" id="KW-0206">Cytoskeleton</keyword>
<dbReference type="PROSITE" id="PS50067">
    <property type="entry name" value="KINESIN_MOTOR_2"/>
    <property type="match status" value="1"/>
</dbReference>
<feature type="compositionally biased region" description="Basic residues" evidence="12">
    <location>
        <begin position="722"/>
        <end position="738"/>
    </location>
</feature>
<feature type="region of interest" description="Disordered" evidence="12">
    <location>
        <begin position="412"/>
        <end position="452"/>
    </location>
</feature>
<gene>
    <name evidence="14" type="ORF">FCC1311_059622</name>
</gene>
<evidence type="ECO:0000256" key="7">
    <source>
        <dbReference type="ARBA" id="ARBA00023175"/>
    </source>
</evidence>
<evidence type="ECO:0000256" key="12">
    <source>
        <dbReference type="SAM" id="MobiDB-lite"/>
    </source>
</evidence>
<feature type="compositionally biased region" description="Low complexity" evidence="12">
    <location>
        <begin position="420"/>
        <end position="439"/>
    </location>
</feature>
<keyword evidence="15" id="KW-1185">Reference proteome</keyword>
<feature type="domain" description="Kinesin motor" evidence="13">
    <location>
        <begin position="9"/>
        <end position="357"/>
    </location>
</feature>
<comment type="similarity">
    <text evidence="9 10">Belongs to the TRAFAC class myosin-kinesin ATPase superfamily. Kinesin family.</text>
</comment>
<dbReference type="GO" id="GO:0008017">
    <property type="term" value="F:microtubule binding"/>
    <property type="evidence" value="ECO:0007669"/>
    <property type="project" value="InterPro"/>
</dbReference>
<evidence type="ECO:0000313" key="14">
    <source>
        <dbReference type="EMBL" id="GBG29741.1"/>
    </source>
</evidence>
<dbReference type="InParanoid" id="A0A2R5GN55"/>
<evidence type="ECO:0000256" key="9">
    <source>
        <dbReference type="PROSITE-ProRule" id="PRU00283"/>
    </source>
</evidence>
<organism evidence="14 15">
    <name type="scientific">Hondaea fermentalgiana</name>
    <dbReference type="NCBI Taxonomy" id="2315210"/>
    <lineage>
        <taxon>Eukaryota</taxon>
        <taxon>Sar</taxon>
        <taxon>Stramenopiles</taxon>
        <taxon>Bigyra</taxon>
        <taxon>Labyrinthulomycetes</taxon>
        <taxon>Thraustochytrida</taxon>
        <taxon>Thraustochytriidae</taxon>
        <taxon>Hondaea</taxon>
    </lineage>
</organism>
<keyword evidence="2" id="KW-0963">Cytoplasm</keyword>
<feature type="compositionally biased region" description="Basic residues" evidence="12">
    <location>
        <begin position="897"/>
        <end position="907"/>
    </location>
</feature>
<keyword evidence="6 11" id="KW-0175">Coiled coil</keyword>
<dbReference type="SMART" id="SM00129">
    <property type="entry name" value="KISc"/>
    <property type="match status" value="1"/>
</dbReference>
<dbReference type="GO" id="GO:0005524">
    <property type="term" value="F:ATP binding"/>
    <property type="evidence" value="ECO:0007669"/>
    <property type="project" value="UniProtKB-UniRule"/>
</dbReference>
<dbReference type="PROSITE" id="PS00411">
    <property type="entry name" value="KINESIN_MOTOR_1"/>
    <property type="match status" value="1"/>
</dbReference>
<dbReference type="AlphaFoldDB" id="A0A2R5GN55"/>
<dbReference type="InterPro" id="IPR001752">
    <property type="entry name" value="Kinesin_motor_dom"/>
</dbReference>
<evidence type="ECO:0000256" key="8">
    <source>
        <dbReference type="ARBA" id="ARBA00023212"/>
    </source>
</evidence>
<dbReference type="GO" id="GO:0007018">
    <property type="term" value="P:microtubule-based movement"/>
    <property type="evidence" value="ECO:0007669"/>
    <property type="project" value="InterPro"/>
</dbReference>
<evidence type="ECO:0000256" key="10">
    <source>
        <dbReference type="RuleBase" id="RU000394"/>
    </source>
</evidence>
<feature type="compositionally biased region" description="Acidic residues" evidence="12">
    <location>
        <begin position="701"/>
        <end position="711"/>
    </location>
</feature>
<evidence type="ECO:0000256" key="3">
    <source>
        <dbReference type="ARBA" id="ARBA00022701"/>
    </source>
</evidence>
<dbReference type="FunFam" id="3.40.850.10:FF:000029">
    <property type="entry name" value="Kinesin-like protein KIF17"/>
    <property type="match status" value="1"/>
</dbReference>
<dbReference type="Pfam" id="PF00225">
    <property type="entry name" value="Kinesin"/>
    <property type="match status" value="1"/>
</dbReference>
<dbReference type="EMBL" id="BEYU01000065">
    <property type="protein sequence ID" value="GBG29741.1"/>
    <property type="molecule type" value="Genomic_DNA"/>
</dbReference>
<dbReference type="Proteomes" id="UP000241890">
    <property type="component" value="Unassembled WGS sequence"/>
</dbReference>
<feature type="coiled-coil region" evidence="11">
    <location>
        <begin position="471"/>
        <end position="648"/>
    </location>
</feature>
<evidence type="ECO:0000256" key="11">
    <source>
        <dbReference type="SAM" id="Coils"/>
    </source>
</evidence>
<feature type="compositionally biased region" description="Basic residues" evidence="12">
    <location>
        <begin position="862"/>
        <end position="872"/>
    </location>
</feature>
<name>A0A2R5GN55_9STRA</name>
<dbReference type="InterPro" id="IPR036961">
    <property type="entry name" value="Kinesin_motor_dom_sf"/>
</dbReference>
<keyword evidence="4 9" id="KW-0547">Nucleotide-binding</keyword>
<dbReference type="GO" id="GO:0003777">
    <property type="term" value="F:microtubule motor activity"/>
    <property type="evidence" value="ECO:0007669"/>
    <property type="project" value="InterPro"/>
</dbReference>
<reference evidence="14 15" key="1">
    <citation type="submission" date="2017-12" db="EMBL/GenBank/DDBJ databases">
        <title>Sequencing, de novo assembly and annotation of complete genome of a new Thraustochytrid species, strain FCC1311.</title>
        <authorList>
            <person name="Sedici K."/>
            <person name="Godart F."/>
            <person name="Aiese Cigliano R."/>
            <person name="Sanseverino W."/>
            <person name="Barakat M."/>
            <person name="Ortet P."/>
            <person name="Marechal E."/>
            <person name="Cagnac O."/>
            <person name="Amato A."/>
        </authorList>
    </citation>
    <scope>NUCLEOTIDE SEQUENCE [LARGE SCALE GENOMIC DNA]</scope>
</reference>
<keyword evidence="7 9" id="KW-0505">Motor protein</keyword>
<dbReference type="InterPro" id="IPR027417">
    <property type="entry name" value="P-loop_NTPase"/>
</dbReference>
<feature type="compositionally biased region" description="Polar residues" evidence="12">
    <location>
        <begin position="842"/>
        <end position="858"/>
    </location>
</feature>
<evidence type="ECO:0000313" key="15">
    <source>
        <dbReference type="Proteomes" id="UP000241890"/>
    </source>
</evidence>
<dbReference type="InterPro" id="IPR027640">
    <property type="entry name" value="Kinesin-like_fam"/>
</dbReference>
<comment type="caution">
    <text evidence="14">The sequence shown here is derived from an EMBL/GenBank/DDBJ whole genome shotgun (WGS) entry which is preliminary data.</text>
</comment>
<dbReference type="PANTHER" id="PTHR47969:SF21">
    <property type="entry name" value="KINESIN-LIKE PROTEIN"/>
    <property type="match status" value="1"/>
</dbReference>
<protein>
    <recommendedName>
        <fullName evidence="10">Kinesin-like protein</fullName>
    </recommendedName>
</protein>
<evidence type="ECO:0000256" key="5">
    <source>
        <dbReference type="ARBA" id="ARBA00022840"/>
    </source>
</evidence>
<sequence>MPEDTTRECVKVVVRCRPPNKKEIAEKRKSIVKMNTETGYVTLENPRQEGSTKGFTFDAVYDKDSTQRMVYDETAFPLVESVLEGFNGTIFAYGQTGCGKTWTMSGMEDPDPGSLLIEERGKLRGIIPNSFEHIFNTIKLRHASEEEGTEKTCEFLVRATYLEIYNEEIRDLMSPDPKKKLELKESPEKGVYVRDLMYEVVDNRDQIDAVLARGNNNRTVGATLMNSISSRSHSIFSIVIEVNETDAAGNNHIRAGKLNLVDLAGSERQSKTGASGDRLREGCKINLSLSALGNVISALVDGKGRHIPYRDSKLTRLLQDSLGGNTKTVMISAISPADYNYEETLSTLRYANRAKNIKNKPVINEDPKDTLLRQYKDEILKLKRMLEMQMNATNPAHYSAPAIEYAVTHAVEQPGGSSRGGSSSSGSSSTNSNSGSNKNSNRKNNDADAQVETKVVEVEKVVEKVVPDKLVEAENRALQDYSDAVVEQRNRLGEELDRKEVEMERQQREREGLEKKLRRLESHVLGQDKNVKEDELRKEKVIEARKQRELRKAQLKLKEQQRKEAELRQAKERAEEEKRLIEEEFKNAQGTAEAKQKALRALKRSMASKMEKVRLEMQELEEEFQDERESLLETIREQTRDIKRLEQVIELFLPATERSKLWELSLWDDETAEWKLPKLRPRKGFKPLRLPDVKNKHSALDDDEHELEGGIEVEGPPARSPDKRRKSKSSTKQSRGKRLSLDGLSAVDPQGRGTVEMPPIHGPEELSPTELAERKAERRRERRRLRRLLREERQQAGGEYGEAKSVDRDDDEEDDNEDDDDDGEDEEEEDSSSSLVLHDLSPRNSTSTTHDASETPQGQPRLHSRRRGRRKSSTSTASEGGSAKDEPDERRDIDHEKRRRPKSRASKRASSSSAAPTTKNLVGSMGHNKVDSGVLDNDTLQSLDWTTEDLPVDGDFGSAGYGDRCQSRQGRRPKTPGKNTVQPASGGLHACDAPRQLAPL</sequence>
<feature type="compositionally biased region" description="Basic and acidic residues" evidence="12">
    <location>
        <begin position="689"/>
        <end position="700"/>
    </location>
</feature>
<dbReference type="SUPFAM" id="SSF52540">
    <property type="entry name" value="P-loop containing nucleoside triphosphate hydrolases"/>
    <property type="match status" value="1"/>
</dbReference>
<feature type="compositionally biased region" description="Acidic residues" evidence="12">
    <location>
        <begin position="808"/>
        <end position="831"/>
    </location>
</feature>
<keyword evidence="5 9" id="KW-0067">ATP-binding</keyword>
<dbReference type="PANTHER" id="PTHR47969">
    <property type="entry name" value="CHROMOSOME-ASSOCIATED KINESIN KIF4A-RELATED"/>
    <property type="match status" value="1"/>
</dbReference>